<dbReference type="InterPro" id="IPR004299">
    <property type="entry name" value="MBOAT_fam"/>
</dbReference>
<feature type="transmembrane region" description="Helical" evidence="7">
    <location>
        <begin position="364"/>
        <end position="385"/>
    </location>
</feature>
<keyword evidence="4 7" id="KW-1133">Transmembrane helix</keyword>
<reference evidence="8" key="1">
    <citation type="submission" date="2021-05" db="EMBL/GenBank/DDBJ databases">
        <title>A free-living protist that lacks canonical eukaryotic 1 DNA replication and segregation systems.</title>
        <authorList>
            <person name="Salas-Leiva D.E."/>
            <person name="Tromer E.C."/>
            <person name="Curtis B.A."/>
            <person name="Jerlstrom-Hultqvist J."/>
            <person name="Kolisko M."/>
            <person name="Yi Z."/>
            <person name="Salas-Leiva J.S."/>
            <person name="Gallot-Lavallee L."/>
            <person name="Kops G.J.P.L."/>
            <person name="Archibald J.M."/>
            <person name="Simpson A.G.B."/>
            <person name="Roger A.J."/>
        </authorList>
    </citation>
    <scope>NUCLEOTIDE SEQUENCE</scope>
    <source>
        <strain evidence="8">BICM</strain>
    </source>
</reference>
<keyword evidence="3 7" id="KW-0812">Transmembrane</keyword>
<feature type="transmembrane region" description="Helical" evidence="7">
    <location>
        <begin position="84"/>
        <end position="105"/>
    </location>
</feature>
<dbReference type="PANTHER" id="PTHR13906:SF4">
    <property type="entry name" value="LYSOPHOSPHOLIPID ACYLTRANSFERASE 6"/>
    <property type="match status" value="1"/>
</dbReference>
<feature type="transmembrane region" description="Helical" evidence="7">
    <location>
        <begin position="112"/>
        <end position="133"/>
    </location>
</feature>
<evidence type="ECO:0000256" key="2">
    <source>
        <dbReference type="ARBA" id="ARBA00022679"/>
    </source>
</evidence>
<name>A0A8J6E996_9EUKA</name>
<sequence>MIQLSMNPFHVYLDWLDQWCYSPSALNDLFANFAESISVTPYDVRMLASLLLAYVFAFFHQFLPDKRPTVHHLYNVTVGAALTAFAYGPLVLNVWLMICIVYLLLRLNPRRLGLTPTGMSWLIFVLTFAYQSWEQARRLYHPHSIDNLHFTGTPMILALRLSSLAFDVARGADMTADELAVKPRPVGPYGRIKAPLAKCPSLIAFLGYSMFYGSVIVGPFFTFAEYASFASGRSFEGLTKKDRIRLRLESIAWGLIYMIWGVCLMAFWVLFSFFPPDPMLPYHAQHATYLATPLLWRIVRYHIIPIELIKAKYYSVWGLAHGASTMSGLTYSGRRHTMARVWSKFEFRQGANYTWLLTQFPPSMAMMTTHWNAGIGFFLASYVYSGVRRNEMIKRRFGKHVKMIATIATFATSAIWHGWEPGFYIFFLSSALFTNLARRMSAVFRPFFATRGRLIYVYHVITAVATMSFIYLQMPLFYYLTWERCVAYLKFTRFASAIIFVGGMLFTMVVPPLPAKVEAEKKDE</sequence>
<dbReference type="GO" id="GO:0016020">
    <property type="term" value="C:membrane"/>
    <property type="evidence" value="ECO:0007669"/>
    <property type="project" value="UniProtKB-SubCell"/>
</dbReference>
<dbReference type="Proteomes" id="UP000717585">
    <property type="component" value="Unassembled WGS sequence"/>
</dbReference>
<dbReference type="AlphaFoldDB" id="A0A8J6E996"/>
<gene>
    <name evidence="8" type="ORF">J8273_5605</name>
</gene>
<feature type="transmembrane region" description="Helical" evidence="7">
    <location>
        <begin position="210"/>
        <end position="230"/>
    </location>
</feature>
<dbReference type="OrthoDB" id="286734at2759"/>
<feature type="transmembrane region" description="Helical" evidence="7">
    <location>
        <begin position="454"/>
        <end position="474"/>
    </location>
</feature>
<evidence type="ECO:0000256" key="1">
    <source>
        <dbReference type="ARBA" id="ARBA00004141"/>
    </source>
</evidence>
<accession>A0A8J6E996</accession>
<evidence type="ECO:0000313" key="9">
    <source>
        <dbReference type="Proteomes" id="UP000717585"/>
    </source>
</evidence>
<evidence type="ECO:0000256" key="6">
    <source>
        <dbReference type="ARBA" id="ARBA00023315"/>
    </source>
</evidence>
<organism evidence="8 9">
    <name type="scientific">Carpediemonas membranifera</name>
    <dbReference type="NCBI Taxonomy" id="201153"/>
    <lineage>
        <taxon>Eukaryota</taxon>
        <taxon>Metamonada</taxon>
        <taxon>Carpediemonas-like organisms</taxon>
        <taxon>Carpediemonas</taxon>
    </lineage>
</organism>
<keyword evidence="5 7" id="KW-0472">Membrane</keyword>
<evidence type="ECO:0000256" key="7">
    <source>
        <dbReference type="SAM" id="Phobius"/>
    </source>
</evidence>
<evidence type="ECO:0000256" key="4">
    <source>
        <dbReference type="ARBA" id="ARBA00022989"/>
    </source>
</evidence>
<dbReference type="GO" id="GO:0030258">
    <property type="term" value="P:lipid modification"/>
    <property type="evidence" value="ECO:0007669"/>
    <property type="project" value="TreeGrafter"/>
</dbReference>
<evidence type="ECO:0000313" key="8">
    <source>
        <dbReference type="EMBL" id="KAG9393010.1"/>
    </source>
</evidence>
<feature type="transmembrane region" description="Helical" evidence="7">
    <location>
        <begin position="46"/>
        <end position="64"/>
    </location>
</feature>
<comment type="subcellular location">
    <subcellularLocation>
        <location evidence="1">Membrane</location>
        <topology evidence="1">Multi-pass membrane protein</topology>
    </subcellularLocation>
</comment>
<keyword evidence="2 8" id="KW-0808">Transferase</keyword>
<keyword evidence="9" id="KW-1185">Reference proteome</keyword>
<comment type="caution">
    <text evidence="8">The sequence shown here is derived from an EMBL/GenBank/DDBJ whole genome shotgun (WGS) entry which is preliminary data.</text>
</comment>
<dbReference type="EMBL" id="JAHDYR010000028">
    <property type="protein sequence ID" value="KAG9393010.1"/>
    <property type="molecule type" value="Genomic_DNA"/>
</dbReference>
<evidence type="ECO:0000256" key="5">
    <source>
        <dbReference type="ARBA" id="ARBA00023136"/>
    </source>
</evidence>
<feature type="transmembrane region" description="Helical" evidence="7">
    <location>
        <begin position="422"/>
        <end position="442"/>
    </location>
</feature>
<dbReference type="Pfam" id="PF03062">
    <property type="entry name" value="MBOAT"/>
    <property type="match status" value="1"/>
</dbReference>
<evidence type="ECO:0000256" key="3">
    <source>
        <dbReference type="ARBA" id="ARBA00022692"/>
    </source>
</evidence>
<proteinExistence type="predicted"/>
<protein>
    <submittedName>
        <fullName evidence="8">Membrane bound O-acyl transferase, MBOAT</fullName>
    </submittedName>
</protein>
<dbReference type="GO" id="GO:0016746">
    <property type="term" value="F:acyltransferase activity"/>
    <property type="evidence" value="ECO:0007669"/>
    <property type="project" value="UniProtKB-KW"/>
</dbReference>
<dbReference type="InterPro" id="IPR049941">
    <property type="entry name" value="LPLAT_7/PORCN-like"/>
</dbReference>
<keyword evidence="6" id="KW-0012">Acyltransferase</keyword>
<feature type="transmembrane region" description="Helical" evidence="7">
    <location>
        <begin position="397"/>
        <end position="416"/>
    </location>
</feature>
<feature type="transmembrane region" description="Helical" evidence="7">
    <location>
        <begin position="251"/>
        <end position="274"/>
    </location>
</feature>
<dbReference type="PANTHER" id="PTHR13906">
    <property type="entry name" value="PORCUPINE"/>
    <property type="match status" value="1"/>
</dbReference>
<feature type="transmembrane region" description="Helical" evidence="7">
    <location>
        <begin position="494"/>
        <end position="513"/>
    </location>
</feature>